<proteinExistence type="predicted"/>
<accession>A0ABT9XI81</accession>
<feature type="transmembrane region" description="Helical" evidence="1">
    <location>
        <begin position="113"/>
        <end position="135"/>
    </location>
</feature>
<feature type="transmembrane region" description="Helical" evidence="1">
    <location>
        <begin position="7"/>
        <end position="27"/>
    </location>
</feature>
<name>A0ABT9XI81_9BACL</name>
<gene>
    <name evidence="2" type="ORF">J2S03_001891</name>
</gene>
<dbReference type="RefSeq" id="WP_274454715.1">
    <property type="nucleotide sequence ID" value="NZ_CP067097.1"/>
</dbReference>
<feature type="transmembrane region" description="Helical" evidence="1">
    <location>
        <begin position="39"/>
        <end position="62"/>
    </location>
</feature>
<dbReference type="PIRSF" id="PIRSF037394">
    <property type="entry name" value="ABC_thiamine-permease_YkoE_prd"/>
    <property type="match status" value="1"/>
</dbReference>
<evidence type="ECO:0000313" key="2">
    <source>
        <dbReference type="EMBL" id="MDQ0190028.1"/>
    </source>
</evidence>
<protein>
    <submittedName>
        <fullName evidence="2">Energy-coupling factor transport system substrate-specific component</fullName>
    </submittedName>
</protein>
<feature type="transmembrane region" description="Helical" evidence="1">
    <location>
        <begin position="147"/>
        <end position="165"/>
    </location>
</feature>
<organism evidence="2 3">
    <name type="scientific">Alicyclobacillus cycloheptanicus</name>
    <dbReference type="NCBI Taxonomy" id="1457"/>
    <lineage>
        <taxon>Bacteria</taxon>
        <taxon>Bacillati</taxon>
        <taxon>Bacillota</taxon>
        <taxon>Bacilli</taxon>
        <taxon>Bacillales</taxon>
        <taxon>Alicyclobacillaceae</taxon>
        <taxon>Alicyclobacillus</taxon>
    </lineage>
</organism>
<evidence type="ECO:0000313" key="3">
    <source>
        <dbReference type="Proteomes" id="UP001232973"/>
    </source>
</evidence>
<keyword evidence="1" id="KW-1133">Transmembrane helix</keyword>
<keyword evidence="1" id="KW-0472">Membrane</keyword>
<dbReference type="InterPro" id="IPR017195">
    <property type="entry name" value="ABC_thiamin-permease_prd"/>
</dbReference>
<dbReference type="Pfam" id="PF09819">
    <property type="entry name" value="ABC_cobalt"/>
    <property type="match status" value="1"/>
</dbReference>
<reference evidence="2 3" key="1">
    <citation type="submission" date="2023-07" db="EMBL/GenBank/DDBJ databases">
        <title>Genomic Encyclopedia of Type Strains, Phase IV (KMG-IV): sequencing the most valuable type-strain genomes for metagenomic binning, comparative biology and taxonomic classification.</title>
        <authorList>
            <person name="Goeker M."/>
        </authorList>
    </citation>
    <scope>NUCLEOTIDE SEQUENCE [LARGE SCALE GENOMIC DNA]</scope>
    <source>
        <strain evidence="2 3">DSM 4006</strain>
    </source>
</reference>
<evidence type="ECO:0000256" key="1">
    <source>
        <dbReference type="SAM" id="Phobius"/>
    </source>
</evidence>
<keyword evidence="1" id="KW-0812">Transmembrane</keyword>
<dbReference type="Proteomes" id="UP001232973">
    <property type="component" value="Unassembled WGS sequence"/>
</dbReference>
<keyword evidence="3" id="KW-1185">Reference proteome</keyword>
<dbReference type="EMBL" id="JAUSTP010000013">
    <property type="protein sequence ID" value="MDQ0190028.1"/>
    <property type="molecule type" value="Genomic_DNA"/>
</dbReference>
<comment type="caution">
    <text evidence="2">The sequence shown here is derived from an EMBL/GenBank/DDBJ whole genome shotgun (WGS) entry which is preliminary data.</text>
</comment>
<sequence>MNRTWKLRDIVLMAILAVVGGGIFYGWDLVTAPLFGPAMGPAVGAMVNGIWWFSGSLVAYIIRRPGAALVTNFISAFFEFAFGSPYGAGAMISGLIQGAGAEAGFAVTGWRRYGLGSMLLSGAIGGVGNVIQWLTQYQGYTYTLGNIIGYIVVTLVSGMVLAGLLPKLIGDALRRTGALRNFEIGRQHRSGRKAAAQ</sequence>